<reference evidence="13" key="2">
    <citation type="submission" date="2022-06" db="UniProtKB">
        <authorList>
            <consortium name="EnsemblMetazoa"/>
        </authorList>
    </citation>
    <scope>IDENTIFICATION</scope>
    <source>
        <strain evidence="13">p50T (Dazao)</strain>
    </source>
</reference>
<feature type="binding site" evidence="9">
    <location>
        <position position="10"/>
    </location>
    <ligand>
        <name>Zn(2+)</name>
        <dbReference type="ChEBI" id="CHEBI:29105"/>
    </ligand>
</feature>
<dbReference type="Proteomes" id="UP000005204">
    <property type="component" value="Unassembled WGS sequence"/>
</dbReference>
<dbReference type="KEGG" id="bmor:101742150"/>
<evidence type="ECO:0000256" key="9">
    <source>
        <dbReference type="PROSITE-ProRule" id="PRU01263"/>
    </source>
</evidence>
<dbReference type="RefSeq" id="XP_037874268.1">
    <property type="nucleotide sequence ID" value="XM_038018340.2"/>
</dbReference>
<evidence type="ECO:0000256" key="8">
    <source>
        <dbReference type="PROSITE-ProRule" id="PRU00042"/>
    </source>
</evidence>
<comment type="subcellular location">
    <subcellularLocation>
        <location evidence="1">Nucleus</location>
    </subcellularLocation>
</comment>
<evidence type="ECO:0000313" key="14">
    <source>
        <dbReference type="Proteomes" id="UP000005204"/>
    </source>
</evidence>
<dbReference type="PROSITE" id="PS00028">
    <property type="entry name" value="ZINC_FINGER_C2H2_1"/>
    <property type="match status" value="6"/>
</dbReference>
<feature type="domain" description="C2H2-type" evidence="11">
    <location>
        <begin position="574"/>
        <end position="601"/>
    </location>
</feature>
<evidence type="ECO:0000259" key="11">
    <source>
        <dbReference type="PROSITE" id="PS50157"/>
    </source>
</evidence>
<proteinExistence type="predicted"/>
<feature type="region of interest" description="Disordered" evidence="10">
    <location>
        <begin position="488"/>
        <end position="509"/>
    </location>
</feature>
<feature type="region of interest" description="Disordered" evidence="10">
    <location>
        <begin position="649"/>
        <end position="692"/>
    </location>
</feature>
<feature type="domain" description="C2H2-type" evidence="11">
    <location>
        <begin position="630"/>
        <end position="658"/>
    </location>
</feature>
<keyword evidence="2 9" id="KW-0479">Metal-binding</keyword>
<keyword evidence="4 8" id="KW-0863">Zinc-finger</keyword>
<feature type="domain" description="C2H2-type" evidence="11">
    <location>
        <begin position="398"/>
        <end position="425"/>
    </location>
</feature>
<evidence type="ECO:0000256" key="10">
    <source>
        <dbReference type="SAM" id="MobiDB-lite"/>
    </source>
</evidence>
<keyword evidence="5 9" id="KW-0862">Zinc</keyword>
<evidence type="ECO:0000256" key="5">
    <source>
        <dbReference type="ARBA" id="ARBA00022833"/>
    </source>
</evidence>
<dbReference type="InterPro" id="IPR012934">
    <property type="entry name" value="Znf_AD"/>
</dbReference>
<dbReference type="Gene3D" id="3.30.160.60">
    <property type="entry name" value="Classic Zinc Finger"/>
    <property type="match status" value="8"/>
</dbReference>
<dbReference type="GeneID" id="101742150"/>
<keyword evidence="14" id="KW-1185">Reference proteome</keyword>
<dbReference type="InterPro" id="IPR013087">
    <property type="entry name" value="Znf_C2H2_type"/>
</dbReference>
<dbReference type="EnsemblMetazoa" id="XM_038018340.1">
    <property type="protein sequence ID" value="XP_037874268.1"/>
    <property type="gene ID" value="LOC101742150"/>
</dbReference>
<dbReference type="PROSITE" id="PS51915">
    <property type="entry name" value="ZAD"/>
    <property type="match status" value="1"/>
</dbReference>
<protein>
    <submittedName>
        <fullName evidence="13">Uncharacterized protein</fullName>
    </submittedName>
</protein>
<dbReference type="AlphaFoldDB" id="A0A8R2R8J9"/>
<evidence type="ECO:0000259" key="12">
    <source>
        <dbReference type="PROSITE" id="PS51915"/>
    </source>
</evidence>
<dbReference type="FunFam" id="3.30.160.60:FF:001004">
    <property type="entry name" value="Zinc finger protein 426"/>
    <property type="match status" value="1"/>
</dbReference>
<dbReference type="InterPro" id="IPR036236">
    <property type="entry name" value="Znf_C2H2_sf"/>
</dbReference>
<sequence length="692" mass="79642">MGSDTVCRICLEFNVKMYSLKFYPLETYYEDIVEVNPECSPDLPQCVCYLCAGLLKKYSRFKSKCLVAQSLFYKILKSGKKVNIESVKSLDKHYLKKSLTIYTETDVTPTDLFHNDSPTEYLDIPADDNIIIENEDSLEINETNSEDYCNIEYLSDEDYSDLQSQLDSKELSLVHLQEEINTNSNLSENDIKIEAVSSREFQFVDTIDDISSSPSEKIGVKQPKRISKSNISKTDSEYPMEKIRRTTLEVSEDEINLNECCTIQILSKEKQLEEIMKRKYSKNYKNSPHKCQLCYKGFLNNDAWNHHLSKHSSSAGSLQCPVCKLRFKTRQNLYRHGINHERKYICKRCNHVATTANQAKMHQRWHRGITYTCHLCGEVSTKYTSHLSHVRIKHPSQFVCGACGSSFVSRLGLAMHRAVMHKHRPEAAEGGPYCAECDLRFASRAAYSKHLLTSVRHVDDVNNKCRICDGSFESSQALQDHVAQCRRGLPERPAPRPRGGRPAPAPDQSWPIICEQCPEQVGSARDYWNHFRRAHPDQPYPAQSNHVCDVCGRGFRRKSMLVYHKWSHSDEPKFKCETCGKAFQHPNGLYFHRRWHTDLRPFSCPVCPKAFLDKFGLERHLRCHTGEKPYRCQLCDRAFSQSNSLKGHIQSVHLKKPYPKRARRRRPRPDPRAPASPPASPPAATNKKRLSR</sequence>
<feature type="compositionally biased region" description="Basic residues" evidence="10">
    <location>
        <begin position="653"/>
        <end position="667"/>
    </location>
</feature>
<feature type="region of interest" description="Disordered" evidence="10">
    <location>
        <begin position="214"/>
        <end position="233"/>
    </location>
</feature>
<dbReference type="SUPFAM" id="SSF57667">
    <property type="entry name" value="beta-beta-alpha zinc fingers"/>
    <property type="match status" value="4"/>
</dbReference>
<keyword evidence="3" id="KW-0677">Repeat</keyword>
<organism evidence="13 14">
    <name type="scientific">Bombyx mori</name>
    <name type="common">Silk moth</name>
    <dbReference type="NCBI Taxonomy" id="7091"/>
    <lineage>
        <taxon>Eukaryota</taxon>
        <taxon>Metazoa</taxon>
        <taxon>Ecdysozoa</taxon>
        <taxon>Arthropoda</taxon>
        <taxon>Hexapoda</taxon>
        <taxon>Insecta</taxon>
        <taxon>Pterygota</taxon>
        <taxon>Neoptera</taxon>
        <taxon>Endopterygota</taxon>
        <taxon>Lepidoptera</taxon>
        <taxon>Glossata</taxon>
        <taxon>Ditrysia</taxon>
        <taxon>Bombycoidea</taxon>
        <taxon>Bombycidae</taxon>
        <taxon>Bombycinae</taxon>
        <taxon>Bombyx</taxon>
    </lineage>
</organism>
<feature type="domain" description="C2H2-type" evidence="11">
    <location>
        <begin position="602"/>
        <end position="629"/>
    </location>
</feature>
<reference evidence="14" key="1">
    <citation type="journal article" date="2008" name="Insect Biochem. Mol. Biol.">
        <title>The genome of a lepidopteran model insect, the silkworm Bombyx mori.</title>
        <authorList>
            <consortium name="International Silkworm Genome Consortium"/>
        </authorList>
    </citation>
    <scope>NUCLEOTIDE SEQUENCE [LARGE SCALE GENOMIC DNA]</scope>
    <source>
        <strain evidence="14">p50T</strain>
    </source>
</reference>
<dbReference type="PANTHER" id="PTHR24409">
    <property type="entry name" value="ZINC FINGER PROTEIN 142"/>
    <property type="match status" value="1"/>
</dbReference>
<dbReference type="GO" id="GO:0005634">
    <property type="term" value="C:nucleus"/>
    <property type="evidence" value="ECO:0007669"/>
    <property type="project" value="UniProtKB-SubCell"/>
</dbReference>
<dbReference type="PROSITE" id="PS50157">
    <property type="entry name" value="ZINC_FINGER_C2H2_2"/>
    <property type="match status" value="5"/>
</dbReference>
<evidence type="ECO:0000256" key="6">
    <source>
        <dbReference type="ARBA" id="ARBA00023125"/>
    </source>
</evidence>
<feature type="compositionally biased region" description="Pro residues" evidence="10">
    <location>
        <begin position="672"/>
        <end position="681"/>
    </location>
</feature>
<evidence type="ECO:0000313" key="13">
    <source>
        <dbReference type="EnsemblMetazoa" id="XP_037874268.1"/>
    </source>
</evidence>
<feature type="binding site" evidence="9">
    <location>
        <position position="48"/>
    </location>
    <ligand>
        <name>Zn(2+)</name>
        <dbReference type="ChEBI" id="CHEBI:29105"/>
    </ligand>
</feature>
<dbReference type="GO" id="GO:0008270">
    <property type="term" value="F:zinc ion binding"/>
    <property type="evidence" value="ECO:0007669"/>
    <property type="project" value="UniProtKB-UniRule"/>
</dbReference>
<keyword evidence="6" id="KW-0238">DNA-binding</keyword>
<evidence type="ECO:0000256" key="1">
    <source>
        <dbReference type="ARBA" id="ARBA00004123"/>
    </source>
</evidence>
<keyword evidence="7" id="KW-0539">Nucleus</keyword>
<dbReference type="Pfam" id="PF00096">
    <property type="entry name" value="zf-C2H2"/>
    <property type="match status" value="2"/>
</dbReference>
<dbReference type="SMART" id="SM00355">
    <property type="entry name" value="ZnF_C2H2"/>
    <property type="match status" value="12"/>
</dbReference>
<evidence type="ECO:0000256" key="7">
    <source>
        <dbReference type="ARBA" id="ARBA00023242"/>
    </source>
</evidence>
<evidence type="ECO:0000256" key="2">
    <source>
        <dbReference type="ARBA" id="ARBA00022723"/>
    </source>
</evidence>
<dbReference type="FunFam" id="3.30.160.60:FF:000145">
    <property type="entry name" value="Zinc finger protein 574"/>
    <property type="match status" value="1"/>
</dbReference>
<feature type="binding site" evidence="9">
    <location>
        <position position="7"/>
    </location>
    <ligand>
        <name>Zn(2+)</name>
        <dbReference type="ChEBI" id="CHEBI:29105"/>
    </ligand>
</feature>
<dbReference type="GO" id="GO:0000977">
    <property type="term" value="F:RNA polymerase II transcription regulatory region sequence-specific DNA binding"/>
    <property type="evidence" value="ECO:0007669"/>
    <property type="project" value="TreeGrafter"/>
</dbReference>
<name>A0A8R2R8J9_BOMMO</name>
<feature type="domain" description="ZAD" evidence="12">
    <location>
        <begin position="5"/>
        <end position="75"/>
    </location>
</feature>
<dbReference type="PANTHER" id="PTHR24409:SF295">
    <property type="entry name" value="AZ2-RELATED"/>
    <property type="match status" value="1"/>
</dbReference>
<accession>A0A8R2R8J9</accession>
<evidence type="ECO:0000256" key="4">
    <source>
        <dbReference type="ARBA" id="ARBA00022771"/>
    </source>
</evidence>
<dbReference type="SUPFAM" id="SSF57716">
    <property type="entry name" value="Glucocorticoid receptor-like (DNA-binding domain)"/>
    <property type="match status" value="1"/>
</dbReference>
<feature type="binding site" evidence="9">
    <location>
        <position position="51"/>
    </location>
    <ligand>
        <name>Zn(2+)</name>
        <dbReference type="ChEBI" id="CHEBI:29105"/>
    </ligand>
</feature>
<evidence type="ECO:0000256" key="3">
    <source>
        <dbReference type="ARBA" id="ARBA00022737"/>
    </source>
</evidence>
<feature type="domain" description="C2H2-type" evidence="11">
    <location>
        <begin position="546"/>
        <end position="573"/>
    </location>
</feature>
<dbReference type="GO" id="GO:0000981">
    <property type="term" value="F:DNA-binding transcription factor activity, RNA polymerase II-specific"/>
    <property type="evidence" value="ECO:0007669"/>
    <property type="project" value="TreeGrafter"/>
</dbReference>
<dbReference type="SMART" id="SM00868">
    <property type="entry name" value="zf-AD"/>
    <property type="match status" value="2"/>
</dbReference>